<evidence type="ECO:0000256" key="3">
    <source>
        <dbReference type="ARBA" id="ARBA00009919"/>
    </source>
</evidence>
<dbReference type="STRING" id="1108050.A0A0B7FAI1"/>
<dbReference type="SUPFAM" id="SSF69572">
    <property type="entry name" value="Activating enzymes of the ubiquitin-like proteins"/>
    <property type="match status" value="1"/>
</dbReference>
<evidence type="ECO:0000256" key="7">
    <source>
        <dbReference type="ARBA" id="ARBA00022787"/>
    </source>
</evidence>
<feature type="domain" description="THIF-type NAD/FAD binding fold" evidence="13">
    <location>
        <begin position="95"/>
        <end position="346"/>
    </location>
</feature>
<dbReference type="InterPro" id="IPR035985">
    <property type="entry name" value="Ubiquitin-activating_enz"/>
</dbReference>
<keyword evidence="9" id="KW-1133">Transmembrane helix</keyword>
<evidence type="ECO:0000256" key="6">
    <source>
        <dbReference type="ARBA" id="ARBA00022741"/>
    </source>
</evidence>
<dbReference type="GO" id="GO:0061503">
    <property type="term" value="F:tRNA threonylcarbamoyladenosine dehydratase"/>
    <property type="evidence" value="ECO:0007669"/>
    <property type="project" value="TreeGrafter"/>
</dbReference>
<dbReference type="GO" id="GO:0005741">
    <property type="term" value="C:mitochondrial outer membrane"/>
    <property type="evidence" value="ECO:0007669"/>
    <property type="project" value="UniProtKB-SubCell"/>
</dbReference>
<dbReference type="Proteomes" id="UP000059188">
    <property type="component" value="Unassembled WGS sequence"/>
</dbReference>
<evidence type="ECO:0000256" key="12">
    <source>
        <dbReference type="ARBA" id="ARBA00060084"/>
    </source>
</evidence>
<evidence type="ECO:0000256" key="1">
    <source>
        <dbReference type="ARBA" id="ARBA00004225"/>
    </source>
</evidence>
<keyword evidence="5" id="KW-0812">Transmembrane</keyword>
<keyword evidence="15" id="KW-1185">Reference proteome</keyword>
<evidence type="ECO:0000256" key="4">
    <source>
        <dbReference type="ARBA" id="ARBA00022598"/>
    </source>
</evidence>
<dbReference type="FunFam" id="3.40.50.720:FF:000125">
    <property type="entry name" value="tRNA threonylcarbamoyladenosine dehydratase 2-like"/>
    <property type="match status" value="1"/>
</dbReference>
<sequence length="478" mass="53190">MSSNWLKSDNAKLAVTAVTASALTLLSVTAYQSAMKQRRRELLQKEVKDALATTPPEPELRSIDQLSGPDLVFGDSRLDVTNRRYDETIVKEMLARNYAFFGEEAMKKVRGGRVVVVGCGGVGSWAAVMLMRSGVSHIRLVDFDMVTLSSLNRHAVATLADVGVPKVTVCKRFFERVAPWIELDARVELWKEGSGGEDLLRWGDSPVDWVIDAIDNLTTKVQLLRYCKLQNIKVFASMGAGTKSDPTRIQISDISNTFEDPLARSVRRRLRVENIESGIPVVYSTEKPSDVKLLPLPQEEYEKGNVHELGAFDDFRVRILPVLGPLPALFGLHIATYIVCDIAGKPIPNPLPVKNRGKLYEKLARDLLNRENQLNGGGIAKLPISDQDVAYIFEDLHRGRSTIPPHAVLARPQLSRWNAKEPLTTSNCVVLSHQEVQALVDHGGVGEELVRKGIWPSETLEVVHARQREATRVAQWEL</sequence>
<evidence type="ECO:0000313" key="15">
    <source>
        <dbReference type="Proteomes" id="UP000059188"/>
    </source>
</evidence>
<proteinExistence type="inferred from homology"/>
<comment type="subcellular location">
    <subcellularLocation>
        <location evidence="1">Mitochondrion membrane</location>
        <topology evidence="1">Multi-pass membrane protein</topology>
    </subcellularLocation>
    <subcellularLocation>
        <location evidence="2">Mitochondrion outer membrane</location>
    </subcellularLocation>
</comment>
<name>A0A0B7FAI1_THACB</name>
<dbReference type="CDD" id="cd00755">
    <property type="entry name" value="YgdL_like"/>
    <property type="match status" value="1"/>
</dbReference>
<evidence type="ECO:0000256" key="2">
    <source>
        <dbReference type="ARBA" id="ARBA00004294"/>
    </source>
</evidence>
<comment type="similarity">
    <text evidence="3">Belongs to the HesA/MoeB/ThiF family.</text>
</comment>
<comment type="function">
    <text evidence="12">Catalyzes the ATP-dependent dehydration of threonylcarbamoyladenosine at position 37 (t(6)A37) to form cyclic t(6)A37 (ct(6)A37) in tRNAs that read codons beginning with adenine.</text>
</comment>
<dbReference type="Gene3D" id="3.40.50.720">
    <property type="entry name" value="NAD(P)-binding Rossmann-like Domain"/>
    <property type="match status" value="1"/>
</dbReference>
<evidence type="ECO:0000256" key="10">
    <source>
        <dbReference type="ARBA" id="ARBA00023128"/>
    </source>
</evidence>
<reference evidence="14 15" key="1">
    <citation type="submission" date="2014-11" db="EMBL/GenBank/DDBJ databases">
        <authorList>
            <person name="Wibberg Daniel"/>
        </authorList>
    </citation>
    <scope>NUCLEOTIDE SEQUENCE [LARGE SCALE GENOMIC DNA]</scope>
    <source>
        <strain evidence="14">Rhizoctonia solani AG1-IB 7/3/14</strain>
    </source>
</reference>
<dbReference type="InterPro" id="IPR000594">
    <property type="entry name" value="ThiF_NAD_FAD-bd"/>
</dbReference>
<gene>
    <name evidence="14" type="ORF">RSOLAG1IB_06189</name>
</gene>
<keyword evidence="11" id="KW-0472">Membrane</keyword>
<keyword evidence="8" id="KW-0067">ATP-binding</keyword>
<evidence type="ECO:0000256" key="9">
    <source>
        <dbReference type="ARBA" id="ARBA00022989"/>
    </source>
</evidence>
<evidence type="ECO:0000256" key="8">
    <source>
        <dbReference type="ARBA" id="ARBA00022840"/>
    </source>
</evidence>
<dbReference type="GO" id="GO:0005524">
    <property type="term" value="F:ATP binding"/>
    <property type="evidence" value="ECO:0007669"/>
    <property type="project" value="UniProtKB-KW"/>
</dbReference>
<protein>
    <recommendedName>
        <fullName evidence="13">THIF-type NAD/FAD binding fold domain-containing protein</fullName>
    </recommendedName>
</protein>
<evidence type="ECO:0000256" key="5">
    <source>
        <dbReference type="ARBA" id="ARBA00022692"/>
    </source>
</evidence>
<evidence type="ECO:0000259" key="13">
    <source>
        <dbReference type="Pfam" id="PF00899"/>
    </source>
</evidence>
<dbReference type="EMBL" id="LN679111">
    <property type="protein sequence ID" value="CEL53223.1"/>
    <property type="molecule type" value="Genomic_DNA"/>
</dbReference>
<keyword evidence="10" id="KW-0496">Mitochondrion</keyword>
<dbReference type="OrthoDB" id="10265862at2759"/>
<keyword evidence="7" id="KW-1000">Mitochondrion outer membrane</keyword>
<dbReference type="AlphaFoldDB" id="A0A0B7FAI1"/>
<organism evidence="14 15">
    <name type="scientific">Thanatephorus cucumeris (strain AG1-IB / isolate 7/3/14)</name>
    <name type="common">Lettuce bottom rot fungus</name>
    <name type="synonym">Rhizoctonia solani</name>
    <dbReference type="NCBI Taxonomy" id="1108050"/>
    <lineage>
        <taxon>Eukaryota</taxon>
        <taxon>Fungi</taxon>
        <taxon>Dikarya</taxon>
        <taxon>Basidiomycota</taxon>
        <taxon>Agaricomycotina</taxon>
        <taxon>Agaricomycetes</taxon>
        <taxon>Cantharellales</taxon>
        <taxon>Ceratobasidiaceae</taxon>
        <taxon>Rhizoctonia</taxon>
        <taxon>Rhizoctonia solani AG-1</taxon>
    </lineage>
</organism>
<dbReference type="PANTHER" id="PTHR43267">
    <property type="entry name" value="TRNA THREONYLCARBAMOYLADENOSINE DEHYDRATASE"/>
    <property type="match status" value="1"/>
</dbReference>
<evidence type="ECO:0000313" key="14">
    <source>
        <dbReference type="EMBL" id="CEL53223.1"/>
    </source>
</evidence>
<dbReference type="InterPro" id="IPR045886">
    <property type="entry name" value="ThiF/MoeB/HesA"/>
</dbReference>
<accession>A0A0B7FAI1</accession>
<dbReference type="Pfam" id="PF00899">
    <property type="entry name" value="ThiF"/>
    <property type="match status" value="1"/>
</dbReference>
<dbReference type="GO" id="GO:0008641">
    <property type="term" value="F:ubiquitin-like modifier activating enzyme activity"/>
    <property type="evidence" value="ECO:0007669"/>
    <property type="project" value="InterPro"/>
</dbReference>
<keyword evidence="6" id="KW-0547">Nucleotide-binding</keyword>
<evidence type="ECO:0000256" key="11">
    <source>
        <dbReference type="ARBA" id="ARBA00023136"/>
    </source>
</evidence>
<dbReference type="PANTHER" id="PTHR43267:SF2">
    <property type="entry name" value="TRNA THREONYLCARBAMOYLADENOSINE DEHYDRATASE 1-RELATED"/>
    <property type="match status" value="1"/>
</dbReference>
<keyword evidence="4" id="KW-0436">Ligase</keyword>
<dbReference type="GO" id="GO:0061504">
    <property type="term" value="P:cyclic threonylcarbamoyladenosine biosynthetic process"/>
    <property type="evidence" value="ECO:0007669"/>
    <property type="project" value="TreeGrafter"/>
</dbReference>